<evidence type="ECO:0000313" key="2">
    <source>
        <dbReference type="EMBL" id="QUC23425.1"/>
    </source>
</evidence>
<dbReference type="GO" id="GO:0004623">
    <property type="term" value="F:phospholipase A2 activity"/>
    <property type="evidence" value="ECO:0007669"/>
    <property type="project" value="InterPro"/>
</dbReference>
<feature type="signal peptide" evidence="1">
    <location>
        <begin position="1"/>
        <end position="17"/>
    </location>
</feature>
<dbReference type="Pfam" id="PF09056">
    <property type="entry name" value="Phospholip_A2_3"/>
    <property type="match status" value="1"/>
</dbReference>
<evidence type="ECO:0000313" key="3">
    <source>
        <dbReference type="Proteomes" id="UP000027002"/>
    </source>
</evidence>
<feature type="chain" id="PRO_5034960793" description="Secretory phospholipase A2" evidence="1">
    <location>
        <begin position="18"/>
        <end position="179"/>
    </location>
</feature>
<accession>A0A8E5HXG4</accession>
<reference evidence="2" key="1">
    <citation type="submission" date="2020-03" db="EMBL/GenBank/DDBJ databases">
        <title>A mixture of massive structural variations and highly conserved coding sequences in Ustilaginoidea virens genome.</title>
        <authorList>
            <person name="Zhang K."/>
            <person name="Zhao Z."/>
            <person name="Zhang Z."/>
            <person name="Li Y."/>
            <person name="Hsiang T."/>
            <person name="Sun W."/>
        </authorList>
    </citation>
    <scope>NUCLEOTIDE SEQUENCE</scope>
    <source>
        <strain evidence="2">UV-8b</strain>
    </source>
</reference>
<protein>
    <recommendedName>
        <fullName evidence="4">Secretory phospholipase A2</fullName>
    </recommendedName>
</protein>
<dbReference type="GO" id="GO:0050482">
    <property type="term" value="P:arachidonate secretion"/>
    <property type="evidence" value="ECO:0007669"/>
    <property type="project" value="InterPro"/>
</dbReference>
<dbReference type="SUPFAM" id="SSF48619">
    <property type="entry name" value="Phospholipase A2, PLA2"/>
    <property type="match status" value="1"/>
</dbReference>
<dbReference type="KEGG" id="uvi:66068443"/>
<sequence>MKTFVTAAALLPAIAFALPGAPGHLESMETNCPPAVSENLVFGVPIDVFEAARDSADPSDCNWTSDNCSWALDKPVGFNFTPSCHRHDFGYRNTKAQGRFTSEAKKKIDDNFKRDLYNYCSRFRGIRFHRGVECRRIADIYVAFVRGLGKREELGFMREGSVLEIEFDGVEADAVEAAV</sequence>
<dbReference type="OrthoDB" id="5120271at2759"/>
<dbReference type="InterPro" id="IPR036444">
    <property type="entry name" value="PLipase_A2_dom_sf"/>
</dbReference>
<name>A0A8E5HXG4_USTVR</name>
<dbReference type="Gene3D" id="1.20.90.10">
    <property type="entry name" value="Phospholipase A2 domain"/>
    <property type="match status" value="1"/>
</dbReference>
<dbReference type="GeneID" id="66068443"/>
<organism evidence="2 3">
    <name type="scientific">Ustilaginoidea virens</name>
    <name type="common">Rice false smut fungus</name>
    <name type="synonym">Villosiclava virens</name>
    <dbReference type="NCBI Taxonomy" id="1159556"/>
    <lineage>
        <taxon>Eukaryota</taxon>
        <taxon>Fungi</taxon>
        <taxon>Dikarya</taxon>
        <taxon>Ascomycota</taxon>
        <taxon>Pezizomycotina</taxon>
        <taxon>Sordariomycetes</taxon>
        <taxon>Hypocreomycetidae</taxon>
        <taxon>Hypocreales</taxon>
        <taxon>Clavicipitaceae</taxon>
        <taxon>Ustilaginoidea</taxon>
    </lineage>
</organism>
<dbReference type="RefSeq" id="XP_043001098.1">
    <property type="nucleotide sequence ID" value="XM_043145163.1"/>
</dbReference>
<dbReference type="AlphaFoldDB" id="A0A8E5HXG4"/>
<keyword evidence="1" id="KW-0732">Signal</keyword>
<proteinExistence type="predicted"/>
<evidence type="ECO:0008006" key="4">
    <source>
        <dbReference type="Google" id="ProtNLM"/>
    </source>
</evidence>
<dbReference type="GO" id="GO:0006644">
    <property type="term" value="P:phospholipid metabolic process"/>
    <property type="evidence" value="ECO:0007669"/>
    <property type="project" value="InterPro"/>
</dbReference>
<dbReference type="InterPro" id="IPR015141">
    <property type="entry name" value="PLipase_A2_prok/fun"/>
</dbReference>
<dbReference type="Proteomes" id="UP000027002">
    <property type="component" value="Chromosome 6"/>
</dbReference>
<gene>
    <name evidence="2" type="ORF">UV8b_07666</name>
</gene>
<dbReference type="EMBL" id="CP072758">
    <property type="protein sequence ID" value="QUC23425.1"/>
    <property type="molecule type" value="Genomic_DNA"/>
</dbReference>
<evidence type="ECO:0000256" key="1">
    <source>
        <dbReference type="SAM" id="SignalP"/>
    </source>
</evidence>
<keyword evidence="3" id="KW-1185">Reference proteome</keyword>